<dbReference type="AlphaFoldDB" id="A0A9X3ETA1"/>
<dbReference type="RefSeq" id="WP_267772235.1">
    <property type="nucleotide sequence ID" value="NZ_JAPNKE010000002.1"/>
</dbReference>
<gene>
    <name evidence="6" type="primary">dabA</name>
    <name evidence="8" type="ORF">OV079_29200</name>
</gene>
<evidence type="ECO:0000256" key="6">
    <source>
        <dbReference type="HAMAP-Rule" id="MF_01871"/>
    </source>
</evidence>
<comment type="cofactor">
    <cofactor evidence="6">
        <name>Zn(2+)</name>
        <dbReference type="ChEBI" id="CHEBI:29105"/>
    </cofactor>
</comment>
<keyword evidence="2 6" id="KW-1003">Cell membrane</keyword>
<accession>A0A9X3ETA1</accession>
<name>A0A9X3ETA1_9BACT</name>
<keyword evidence="9" id="KW-1185">Reference proteome</keyword>
<evidence type="ECO:0000256" key="3">
    <source>
        <dbReference type="ARBA" id="ARBA00022723"/>
    </source>
</evidence>
<keyword evidence="1 6" id="KW-0813">Transport</keyword>
<keyword evidence="3 6" id="KW-0479">Metal-binding</keyword>
<proteinExistence type="inferred from homology"/>
<evidence type="ECO:0000256" key="2">
    <source>
        <dbReference type="ARBA" id="ARBA00022475"/>
    </source>
</evidence>
<feature type="binding site" evidence="6">
    <location>
        <position position="714"/>
    </location>
    <ligand>
        <name>Zn(2+)</name>
        <dbReference type="ChEBI" id="CHEBI:29105"/>
    </ligand>
</feature>
<feature type="binding site" evidence="6">
    <location>
        <position position="512"/>
    </location>
    <ligand>
        <name>Zn(2+)</name>
        <dbReference type="ChEBI" id="CHEBI:29105"/>
    </ligand>
</feature>
<feature type="binding site" evidence="6">
    <location>
        <position position="510"/>
    </location>
    <ligand>
        <name>Zn(2+)</name>
        <dbReference type="ChEBI" id="CHEBI:29105"/>
    </ligand>
</feature>
<dbReference type="GO" id="GO:0008270">
    <property type="term" value="F:zinc ion binding"/>
    <property type="evidence" value="ECO:0007669"/>
    <property type="project" value="UniProtKB-UniRule"/>
</dbReference>
<evidence type="ECO:0000256" key="7">
    <source>
        <dbReference type="SAM" id="Phobius"/>
    </source>
</evidence>
<keyword evidence="7" id="KW-1133">Transmembrane helix</keyword>
<evidence type="ECO:0000256" key="1">
    <source>
        <dbReference type="ARBA" id="ARBA00022448"/>
    </source>
</evidence>
<feature type="binding site" evidence="6">
    <location>
        <position position="699"/>
    </location>
    <ligand>
        <name>Zn(2+)</name>
        <dbReference type="ChEBI" id="CHEBI:29105"/>
    </ligand>
</feature>
<evidence type="ECO:0000256" key="4">
    <source>
        <dbReference type="ARBA" id="ARBA00022833"/>
    </source>
</evidence>
<dbReference type="Pfam" id="PF10070">
    <property type="entry name" value="DabA"/>
    <property type="match status" value="1"/>
</dbReference>
<feature type="transmembrane region" description="Helical" evidence="7">
    <location>
        <begin position="602"/>
        <end position="625"/>
    </location>
</feature>
<evidence type="ECO:0000313" key="8">
    <source>
        <dbReference type="EMBL" id="MCY1009571.1"/>
    </source>
</evidence>
<keyword evidence="4 6" id="KW-0862">Zinc</keyword>
<comment type="subcellular location">
    <subcellularLocation>
        <location evidence="6">Cell membrane</location>
        <topology evidence="6">Peripheral membrane protein</topology>
    </subcellularLocation>
</comment>
<dbReference type="Proteomes" id="UP001150924">
    <property type="component" value="Unassembled WGS sequence"/>
</dbReference>
<keyword evidence="7" id="KW-0812">Transmembrane</keyword>
<reference evidence="8" key="1">
    <citation type="submission" date="2022-11" db="EMBL/GenBank/DDBJ databases">
        <title>Minimal conservation of predation-associated metabolite biosynthetic gene clusters underscores biosynthetic potential of Myxococcota including descriptions for ten novel species: Archangium lansinium sp. nov., Myxococcus landrumus sp. nov., Nannocystis bai.</title>
        <authorList>
            <person name="Ahearne A."/>
            <person name="Stevens C."/>
            <person name="Phillips K."/>
        </authorList>
    </citation>
    <scope>NUCLEOTIDE SEQUENCE</scope>
    <source>
        <strain evidence="8">Na p29</strain>
    </source>
</reference>
<organism evidence="8 9">
    <name type="scientific">Nannocystis pusilla</name>
    <dbReference type="NCBI Taxonomy" id="889268"/>
    <lineage>
        <taxon>Bacteria</taxon>
        <taxon>Pseudomonadati</taxon>
        <taxon>Myxococcota</taxon>
        <taxon>Polyangia</taxon>
        <taxon>Nannocystales</taxon>
        <taxon>Nannocystaceae</taxon>
        <taxon>Nannocystis</taxon>
    </lineage>
</organism>
<dbReference type="GO" id="GO:0005886">
    <property type="term" value="C:plasma membrane"/>
    <property type="evidence" value="ECO:0007669"/>
    <property type="project" value="UniProtKB-SubCell"/>
</dbReference>
<dbReference type="EMBL" id="JAPNKE010000002">
    <property type="protein sequence ID" value="MCY1009571.1"/>
    <property type="molecule type" value="Genomic_DNA"/>
</dbReference>
<evidence type="ECO:0000313" key="9">
    <source>
        <dbReference type="Proteomes" id="UP001150924"/>
    </source>
</evidence>
<sequence length="1038" mass="114821">MTTPDAALAHGPRDRLRHALGRAAQWLPIQAPLEVFVHNNLLVAFQHLPFHQAMLAARRKLGVRGYFPEDRYRQEHAAGRITEADLDAVFADEPLSDEPLVPGFPSARAVARTVTRYSIGAETPADLHWKIVEEQATTYFAADTGEDARNAILAATADWLQPQLAHLQGHEAELAAHIVGRPPFRTPMAELTALLGDRLHAAAFAERREPVAVRALWTACVDACAHYAGMPVIGARKLWTHRELLRACSDIDANDLVHPVLIPLCAAFLDRGQSHWAMPDRGDGFFLAWLRIKQAGVSIRPSWLGGAAKRMKDWQTRKVTAEDAALELLAELGVEPDEYEAYVERTLLQLPGWSGMFHRLEHAPGPIGRSRAKVELLDFLAVRLALDLFAFRDIARQVGHDGPAAQIRRYCARLPQIAPPSVRGPHDTAWPLFQLAQHAGIGAPTIRAAGRGEIDTLVAFLDRHDDMTRMRLWHEAYERHYRVSLLDAVAANARVASMPKVAPRFQVMLCLDDRFESSRRYLEEISPEVETYGGPGFFGVAFAYQGIDDPRTFPLCPVIVTPQHRIDEVVLTQQFDLAQLRKQRLQRIARARELFGRASRSLWLGLLVSIVTGVFSVVPLLLSIFAPRTAGRLRQTLRKKILPEPKTRLTPARIGLDKAPGDDLLPGFSVDEMAARVASLLENLGMTKRFGKLIVALGHDTSSVNNPLLAAYSCAACGGRSGGPNARYLAHIGNRPDVRERLAERGIVIPADSVFVAGVYDTCAETISWIDEDLLPASARRELADLKVILDEMCRRNAIERARRFVTAPKLDGPAAAKRHVEARAVDLGEPRAELGHATCACSIVGRRELTYGLFLDRRCLLISYDPTQDPDHKILERTLAATSPVGAGIALDYYCSSVDPEKLGSGTKLPHNVTALAGVMNGSSSDLRTGLPTQATEMHEPMRLEVIVEATPEVLQDILTRQAAVAELVLNEWVRVTAIHPETRQMWTYDARFGFREYTPHPIELPVVARSEDWCAGRVDCLAPARVVTPNEVKHAP</sequence>
<evidence type="ECO:0000256" key="5">
    <source>
        <dbReference type="ARBA" id="ARBA00023136"/>
    </source>
</evidence>
<comment type="similarity">
    <text evidence="6">Belongs to the inorganic carbon transporter (TC 9.A.2) DabA family.</text>
</comment>
<comment type="caution">
    <text evidence="8">The sequence shown here is derived from an EMBL/GenBank/DDBJ whole genome shotgun (WGS) entry which is preliminary data.</text>
</comment>
<protein>
    <recommendedName>
        <fullName evidence="6">Probable inorganic carbon transporter subunit DabA</fullName>
    </recommendedName>
</protein>
<comment type="subunit">
    <text evidence="6">Forms a complex with DabB.</text>
</comment>
<dbReference type="PANTHER" id="PTHR38344">
    <property type="entry name" value="UPF0753 PROTEIN AQ_863"/>
    <property type="match status" value="1"/>
</dbReference>
<comment type="function">
    <text evidence="6">Part of an energy-coupled inorganic carbon pump.</text>
</comment>
<dbReference type="HAMAP" id="MF_01871">
    <property type="entry name" value="DabA"/>
    <property type="match status" value="1"/>
</dbReference>
<dbReference type="PANTHER" id="PTHR38344:SF1">
    <property type="entry name" value="INORGANIC CARBON TRANSPORTER SUBUNIT DABA-RELATED"/>
    <property type="match status" value="1"/>
</dbReference>
<keyword evidence="5 6" id="KW-0472">Membrane</keyword>
<dbReference type="InterPro" id="IPR018752">
    <property type="entry name" value="DabA"/>
</dbReference>